<dbReference type="AlphaFoldDB" id="A0A1S3CVL7"/>
<keyword evidence="1" id="KW-0472">Membrane</keyword>
<protein>
    <submittedName>
        <fullName evidence="3">Uncharacterized protein LOC103506082</fullName>
    </submittedName>
</protein>
<feature type="transmembrane region" description="Helical" evidence="1">
    <location>
        <begin position="155"/>
        <end position="174"/>
    </location>
</feature>
<evidence type="ECO:0000313" key="3">
    <source>
        <dbReference type="RefSeq" id="XP_008468685.1"/>
    </source>
</evidence>
<feature type="transmembrane region" description="Helical" evidence="1">
    <location>
        <begin position="121"/>
        <end position="143"/>
    </location>
</feature>
<accession>A0A1S3CVL7</accession>
<feature type="transmembrane region" description="Helical" evidence="1">
    <location>
        <begin position="67"/>
        <end position="85"/>
    </location>
</feature>
<evidence type="ECO:0000313" key="2">
    <source>
        <dbReference type="Proteomes" id="UP000079169"/>
    </source>
</evidence>
<dbReference type="RefSeq" id="XP_008468685.1">
    <property type="nucleotide sequence ID" value="XM_008470463.1"/>
</dbReference>
<dbReference type="PaxDb" id="121845-A0A1S3CVL7"/>
<organism evidence="2 3">
    <name type="scientific">Diaphorina citri</name>
    <name type="common">Asian citrus psyllid</name>
    <dbReference type="NCBI Taxonomy" id="121845"/>
    <lineage>
        <taxon>Eukaryota</taxon>
        <taxon>Metazoa</taxon>
        <taxon>Ecdysozoa</taxon>
        <taxon>Arthropoda</taxon>
        <taxon>Hexapoda</taxon>
        <taxon>Insecta</taxon>
        <taxon>Pterygota</taxon>
        <taxon>Neoptera</taxon>
        <taxon>Paraneoptera</taxon>
        <taxon>Hemiptera</taxon>
        <taxon>Sternorrhyncha</taxon>
        <taxon>Psylloidea</taxon>
        <taxon>Psyllidae</taxon>
        <taxon>Diaphorininae</taxon>
        <taxon>Diaphorina</taxon>
    </lineage>
</organism>
<gene>
    <name evidence="3" type="primary">LOC103506082</name>
</gene>
<keyword evidence="1" id="KW-1133">Transmembrane helix</keyword>
<keyword evidence="2" id="KW-1185">Reference proteome</keyword>
<name>A0A1S3CVL7_DIACI</name>
<proteinExistence type="predicted"/>
<feature type="transmembrane region" description="Helical" evidence="1">
    <location>
        <begin position="180"/>
        <end position="197"/>
    </location>
</feature>
<dbReference type="GeneID" id="103506082"/>
<keyword evidence="1" id="KW-0812">Transmembrane</keyword>
<reference evidence="3" key="1">
    <citation type="submission" date="2025-08" db="UniProtKB">
        <authorList>
            <consortium name="RefSeq"/>
        </authorList>
    </citation>
    <scope>IDENTIFICATION</scope>
</reference>
<sequence>MYIISQVDYRCTYIKYILIRSVRIFLLCYDSALISDCYGLDFTDINDTKRMCFYFFPGQLCFNESQICLWISNVVLSVLIFLKYSPLSRTEQLFPSLSFSEYQEVIRFNNWIFSKWKRHDILYPAFISVIIHYFLGNALRKIFSNNFPSNEELTIFFFINIRLWMMLMFNIFIASYNIDMIFYFTAVIFTKPFNFFFNPKARNVCFKYPLMDALRSDLFLIKCIAYQDAYNIARFDKDKKAVIFKLVSYCIKYVPEMYI</sequence>
<dbReference type="Proteomes" id="UP000079169">
    <property type="component" value="Unplaced"/>
</dbReference>
<dbReference type="KEGG" id="dci:103506082"/>
<evidence type="ECO:0000256" key="1">
    <source>
        <dbReference type="SAM" id="Phobius"/>
    </source>
</evidence>